<comment type="caution">
    <text evidence="7">The sequence shown here is derived from an EMBL/GenBank/DDBJ whole genome shotgun (WGS) entry which is preliminary data.</text>
</comment>
<dbReference type="GO" id="GO:0097347">
    <property type="term" value="C:TAM protein secretion complex"/>
    <property type="evidence" value="ECO:0007669"/>
    <property type="project" value="TreeGrafter"/>
</dbReference>
<feature type="domain" description="Translocation and assembly module TamB C-terminal" evidence="6">
    <location>
        <begin position="1075"/>
        <end position="1442"/>
    </location>
</feature>
<protein>
    <submittedName>
        <fullName evidence="7">DUF490 domain-containing protein</fullName>
    </submittedName>
</protein>
<dbReference type="PANTHER" id="PTHR36985">
    <property type="entry name" value="TRANSLOCATION AND ASSEMBLY MODULE SUBUNIT TAMB"/>
    <property type="match status" value="1"/>
</dbReference>
<dbReference type="GO" id="GO:0005886">
    <property type="term" value="C:plasma membrane"/>
    <property type="evidence" value="ECO:0007669"/>
    <property type="project" value="InterPro"/>
</dbReference>
<keyword evidence="8" id="KW-1185">Reference proteome</keyword>
<evidence type="ECO:0000256" key="5">
    <source>
        <dbReference type="SAM" id="Phobius"/>
    </source>
</evidence>
<evidence type="ECO:0000256" key="1">
    <source>
        <dbReference type="ARBA" id="ARBA00004167"/>
    </source>
</evidence>
<dbReference type="InterPro" id="IPR007452">
    <property type="entry name" value="TamB_C"/>
</dbReference>
<evidence type="ECO:0000259" key="6">
    <source>
        <dbReference type="Pfam" id="PF04357"/>
    </source>
</evidence>
<dbReference type="Proteomes" id="UP000606044">
    <property type="component" value="Unassembled WGS sequence"/>
</dbReference>
<sequence>MRALGLFVRALFGAVLVLLVVGLLVFGFIQTPPGKAFLAELGSKLASGNGLTVRIHGINGAVPWDMSVAEIEASDTQGPFARVENLHLAWSPTSLLSGIARIRDVSATRVDMLRQPALPPAPADAKGGGGPPAIRLVLDRLSIPDIRIAEPVAGQAATLSLEGSATLMEPERGISLQFQLARKDNPGQIGGTARYVPAERVLDLNLQAHEPAGGLVARLARLEGLPPIDAELRGLGPLDNWEGSLKVNAGKAISVSAASWVKAEAGGHRVNFSLDGDVANVVPANLAPLVAGTTNLTGEALVSPNFIVAINRINLKARAGTAEVRGTVDPKPGTLALNFQAAVPDAAPFKALAPGVGFGAVFAKGDLTGTLSAPRLAATVWGEGIAASGYGVGTTTITLSATPDAAGNQALKVDGQLEGLTAQDPRVAATLGRNGSFTVTGALPKGGAPTVTEARVMLAPLDLTFSGSASPAHVAGNLAMPRLDLAALSPLVGQTLAGTLVINGQVMTPDGGGFNAEVTGEATGFKTSDPVINGVVGDAARLTGGLTLGKDGGLAVHDLKLGAGGVDLLVTGRIDPSVANLTARFSLADLARLDKRVSGRVEGKAKFSGNLDALDVKGHVSLPQGSAMNRPVRDLEIKFTGSDLTRLPGGTLNATGTIGGKALNGAAQFASAADGGRSLDGLDIALGTARASGKVALAPNGLMTGGIGIAAPNLADLSALALAEMGGAMTANVTLDAPGGRQRIALKADANKLTAPGVKLERGNFDLAVLDPAVAPALTGKINLGGLDSNGVQVERLAIDATPAGTNATALKLDGLVRGTTLATTGRLNTAPGSYAMRFDTLRLANGSTVATLAQPATVTYADNGVTIDRFALNAGGGSAVIEGKAGETLDLSVDARNLPLAIANLATPSQGLSGTLTAKADLSGPAAAPTGRYTLTLARVSQPELQQNGVGPLDIKADGAFEGGRVTIRSTVSASSLSGVTITGSAPLGEGALDLAIRGQVNLGIANAVLAASGARAAGIANVDATVRGTTTSPSAGGTVRISGGRYDDALNGVTLQNIEATLTGNDRSVTLSSLSARTPNGGSLSGRGQVSLDPADGFPGQADLTLQNAGLVNSELMRLVVDGRLAVTGALATRPQVSGRIDVRNLDINVPDRLTSAGAQIDVRHVNVQRGTAPSQPRATQARGATKPAAARNQQASRAQQRAARAASPFAAGLDLTIAATNRVFVRGMGIDAELGGNLVLTGTSAEPIANGGFQLLRGRFDILGRRLDFSRGVVTFRGSLDPELDFLAESSAADVTARVAVTGPASDPEITFSSTPTLPQDEVVARLLFGKATGQLSTGQALQLAQAVAQFSGGGSQLDSLRRQFGLDSLDFGANSEGTGGEVGIGRRINDNVTLGVRQGTTGGSRVTIDVDVTKNIRLQGGAGSDGGGEVGIGAQWDY</sequence>
<keyword evidence="2 5" id="KW-0812">Transmembrane</keyword>
<evidence type="ECO:0000313" key="8">
    <source>
        <dbReference type="Proteomes" id="UP000606044"/>
    </source>
</evidence>
<keyword evidence="4 5" id="KW-0472">Membrane</keyword>
<gene>
    <name evidence="7" type="ORF">GCM10007301_05050</name>
</gene>
<evidence type="ECO:0000256" key="4">
    <source>
        <dbReference type="ARBA" id="ARBA00023136"/>
    </source>
</evidence>
<organism evidence="7 8">
    <name type="scientific">Azorhizobium oxalatiphilum</name>
    <dbReference type="NCBI Taxonomy" id="980631"/>
    <lineage>
        <taxon>Bacteria</taxon>
        <taxon>Pseudomonadati</taxon>
        <taxon>Pseudomonadota</taxon>
        <taxon>Alphaproteobacteria</taxon>
        <taxon>Hyphomicrobiales</taxon>
        <taxon>Xanthobacteraceae</taxon>
        <taxon>Azorhizobium</taxon>
    </lineage>
</organism>
<evidence type="ECO:0000313" key="7">
    <source>
        <dbReference type="EMBL" id="GGF48772.1"/>
    </source>
</evidence>
<reference evidence="7" key="1">
    <citation type="journal article" date="2014" name="Int. J. Syst. Evol. Microbiol.">
        <title>Complete genome sequence of Corynebacterium casei LMG S-19264T (=DSM 44701T), isolated from a smear-ripened cheese.</title>
        <authorList>
            <consortium name="US DOE Joint Genome Institute (JGI-PGF)"/>
            <person name="Walter F."/>
            <person name="Albersmeier A."/>
            <person name="Kalinowski J."/>
            <person name="Ruckert C."/>
        </authorList>
    </citation>
    <scope>NUCLEOTIDE SEQUENCE</scope>
    <source>
        <strain evidence="7">CCM 7897</strain>
    </source>
</reference>
<reference evidence="7" key="2">
    <citation type="submission" date="2020-09" db="EMBL/GenBank/DDBJ databases">
        <authorList>
            <person name="Sun Q."/>
            <person name="Sedlacek I."/>
        </authorList>
    </citation>
    <scope>NUCLEOTIDE SEQUENCE</scope>
    <source>
        <strain evidence="7">CCM 7897</strain>
    </source>
</reference>
<dbReference type="EMBL" id="BMCT01000001">
    <property type="protein sequence ID" value="GGF48772.1"/>
    <property type="molecule type" value="Genomic_DNA"/>
</dbReference>
<comment type="subcellular location">
    <subcellularLocation>
        <location evidence="1">Membrane</location>
        <topology evidence="1">Single-pass membrane protein</topology>
    </subcellularLocation>
</comment>
<evidence type="ECO:0000256" key="3">
    <source>
        <dbReference type="ARBA" id="ARBA00022989"/>
    </source>
</evidence>
<accession>A0A917F3B1</accession>
<name>A0A917F3B1_9HYPH</name>
<dbReference type="PANTHER" id="PTHR36985:SF1">
    <property type="entry name" value="TRANSLOCATION AND ASSEMBLY MODULE SUBUNIT TAMB"/>
    <property type="match status" value="1"/>
</dbReference>
<keyword evidence="3 5" id="KW-1133">Transmembrane helix</keyword>
<dbReference type="Pfam" id="PF04357">
    <property type="entry name" value="TamB"/>
    <property type="match status" value="1"/>
</dbReference>
<feature type="transmembrane region" description="Helical" evidence="5">
    <location>
        <begin position="7"/>
        <end position="29"/>
    </location>
</feature>
<dbReference type="GO" id="GO:0009306">
    <property type="term" value="P:protein secretion"/>
    <property type="evidence" value="ECO:0007669"/>
    <property type="project" value="InterPro"/>
</dbReference>
<evidence type="ECO:0000256" key="2">
    <source>
        <dbReference type="ARBA" id="ARBA00022692"/>
    </source>
</evidence>
<dbReference type="RefSeq" id="WP_188575090.1">
    <property type="nucleotide sequence ID" value="NZ_BMCT01000001.1"/>
</dbReference>
<proteinExistence type="predicted"/>